<dbReference type="Gene3D" id="2.60.120.560">
    <property type="entry name" value="Exo-inulinase, domain 1"/>
    <property type="match status" value="1"/>
</dbReference>
<evidence type="ECO:0000259" key="5">
    <source>
        <dbReference type="PROSITE" id="PS51900"/>
    </source>
</evidence>
<gene>
    <name evidence="6" type="ORF">A3D77_03220</name>
</gene>
<protein>
    <recommendedName>
        <fullName evidence="5">Core-binding (CB) domain-containing protein</fullName>
    </recommendedName>
</protein>
<dbReference type="GO" id="GO:0003677">
    <property type="term" value="F:DNA binding"/>
    <property type="evidence" value="ECO:0007669"/>
    <property type="project" value="UniProtKB-UniRule"/>
</dbReference>
<keyword evidence="4" id="KW-0812">Transmembrane</keyword>
<evidence type="ECO:0000313" key="6">
    <source>
        <dbReference type="EMBL" id="OGG16026.1"/>
    </source>
</evidence>
<reference evidence="6 7" key="1">
    <citation type="journal article" date="2016" name="Nat. Commun.">
        <title>Thousands of microbial genomes shed light on interconnected biogeochemical processes in an aquifer system.</title>
        <authorList>
            <person name="Anantharaman K."/>
            <person name="Brown C.T."/>
            <person name="Hug L.A."/>
            <person name="Sharon I."/>
            <person name="Castelle C.J."/>
            <person name="Probst A.J."/>
            <person name="Thomas B.C."/>
            <person name="Singh A."/>
            <person name="Wilkins M.J."/>
            <person name="Karaoz U."/>
            <person name="Brodie E.L."/>
            <person name="Williams K.H."/>
            <person name="Hubbard S.S."/>
            <person name="Banfield J.F."/>
        </authorList>
    </citation>
    <scope>NUCLEOTIDE SEQUENCE [LARGE SCALE GENOMIC DNA]</scope>
</reference>
<dbReference type="InterPro" id="IPR044068">
    <property type="entry name" value="CB"/>
</dbReference>
<evidence type="ECO:0000256" key="4">
    <source>
        <dbReference type="SAM" id="Phobius"/>
    </source>
</evidence>
<dbReference type="Gene3D" id="1.10.150.130">
    <property type="match status" value="1"/>
</dbReference>
<evidence type="ECO:0000256" key="3">
    <source>
        <dbReference type="SAM" id="MobiDB-lite"/>
    </source>
</evidence>
<feature type="transmembrane region" description="Helical" evidence="4">
    <location>
        <begin position="224"/>
        <end position="245"/>
    </location>
</feature>
<feature type="region of interest" description="Disordered" evidence="3">
    <location>
        <begin position="1098"/>
        <end position="1152"/>
    </location>
</feature>
<feature type="compositionally biased region" description="Polar residues" evidence="3">
    <location>
        <begin position="1102"/>
        <end position="1133"/>
    </location>
</feature>
<keyword evidence="4" id="KW-0472">Membrane</keyword>
<keyword evidence="4" id="KW-1133">Transmembrane helix</keyword>
<feature type="compositionally biased region" description="Low complexity" evidence="3">
    <location>
        <begin position="1135"/>
        <end position="1151"/>
    </location>
</feature>
<dbReference type="Pfam" id="PF02899">
    <property type="entry name" value="Phage_int_SAM_1"/>
    <property type="match status" value="1"/>
</dbReference>
<dbReference type="SUPFAM" id="SSF47823">
    <property type="entry name" value="lambda integrase-like, N-terminal domain"/>
    <property type="match status" value="1"/>
</dbReference>
<feature type="domain" description="Core-binding (CB)" evidence="5">
    <location>
        <begin position="100"/>
        <end position="190"/>
    </location>
</feature>
<sequence length="1451" mass="155897">MSIILKKSLSNFELNFSYFLSSLGISRRLFQEYLIDTHLYLSEINSSNPSSELDTTSIFLQENLKNFKEDLIKKTEDPVRGKRFLEMMTQYKYFLSGKNTTCDALITTFISYLTKKGAPSSTIRNYKSDLIQFDTFIHIHYPESLVISDMDFNNNLFTKYTRYLSEELKLASRTTQRKLSSLRSFISFAQKNNLIPHSKIEQDYKDKLSETVKQPIITYSGRPLYIAYFVGVTLLILLAVGLMGFKDQFFSKAKQLLAQSETKRPGRIINFQGRLTDLSGSPKTESQKIRFRLYPTLTDGTALYDTESCLVTPDQNGLFTSLIGGSCGGEIPQSVFTDNPSTYLGVTVNEDDEMSPRQQLATVGYAVNAETVSGLSISSPADTSTIPYIDKDGVLSIGAASPKIFSSSGNFGIVGQSLTLATVPGSNGPINLSPDNFGSVNLNFTGVNPASESGFLNLKNPNILNGSLIYAEGSPINTGYNLLQLVAGSGKNTKFSVDAAGNVNFTGALTNPDVIQASSSGIVFKTSATFNDLISDGGLGIYGSKGGKIPVTFNFTKDTTIEFDFKTNTNTFSLAANINSDNSKFYRFSWDTNNKISIQKCTPTCSEMTSTSYTFETNAWHHGFIKFAGTSIKWDLDNRKGTVNTNFASEIPALSEGGIRFVSGTGAISDFKVTPSSSRILTTGSAEVGENLSVHGSITSEAQLEVKGSGNVLKLTYDGTNYTNLSTGSNGSLTISPNGTSAKTYIQSDLVIGGSGVFYPSKTSSHDTQTSYFLVADTAGSGSILTNAGSFAAGGTDFAEVFDTDGDLSPGDVVVIRDASSIEENSPKVAKASFQTRQNLIGVITDRAGFVGGRKTAGEDMNNKTVALLGRVPIKVSSEKGPIHVGDPLTSSNILGFASKAKEKGPIIARALSDLDFENSPQNTSPCSGDKSLRCGSILAFVQFSYYDPGTQLTLDGSILGDTSSSSDNLSFSFVKELADALQNKLEIPIASSVIESKELKVFDLTASGTAYLAHIKTSEIALPEGSSDLTVRLTSTESGTPSNLLIKDENDKVVSSLNSQGDATFSGILYADSIKSKDLNNLNNSIGELGNKLNSVEDRLNTTPTPSSNSQPQATLTVTPFNPAPSTYNLEPNSDYQSSSSSASVSGEPSNNTSHFLAEVTDFLKKSETLHAKVQTFLDSSSDIVYGDWENNPDKLLALDKNIPVNPRFENLTAFGQTSLANTTISGSLMVDGTILIEGSQIQGLSDTLYLNSQESIDLMGGKLVLKKDGTLILDGTLIAKNGIDTNSIKTSGDDLTITLAEDSGNPSKDDISSISGTQRFGASGTLKVKGNLQSEGELSVKSASIAGTLTFDQIATVLSPTENFIQNGMNIPGIATLSSAGTATIPAGYQDIAIINPHIGDKTLFYITPTSKTYGRTIYISDKKPELYAKISLDEKSMYDITINWWMIN</sequence>
<comment type="caution">
    <text evidence="6">The sequence shown here is derived from an EMBL/GenBank/DDBJ whole genome shotgun (WGS) entry which is preliminary data.</text>
</comment>
<dbReference type="SUPFAM" id="SSF49899">
    <property type="entry name" value="Concanavalin A-like lectins/glucanases"/>
    <property type="match status" value="1"/>
</dbReference>
<keyword evidence="1 2" id="KW-0238">DNA-binding</keyword>
<evidence type="ECO:0000256" key="1">
    <source>
        <dbReference type="ARBA" id="ARBA00023125"/>
    </source>
</evidence>
<proteinExistence type="predicted"/>
<accession>A0A1F5ZU69</accession>
<dbReference type="PROSITE" id="PS51900">
    <property type="entry name" value="CB"/>
    <property type="match status" value="1"/>
</dbReference>
<dbReference type="InterPro" id="IPR004107">
    <property type="entry name" value="Integrase_SAM-like_N"/>
</dbReference>
<dbReference type="InterPro" id="IPR013320">
    <property type="entry name" value="ConA-like_dom_sf"/>
</dbReference>
<dbReference type="InterPro" id="IPR010998">
    <property type="entry name" value="Integrase_recombinase_N"/>
</dbReference>
<organism evidence="6 7">
    <name type="scientific">Candidatus Gottesmanbacteria bacterium RIFCSPHIGHO2_02_FULL_39_11</name>
    <dbReference type="NCBI Taxonomy" id="1798382"/>
    <lineage>
        <taxon>Bacteria</taxon>
        <taxon>Candidatus Gottesmaniibacteriota</taxon>
    </lineage>
</organism>
<evidence type="ECO:0000313" key="7">
    <source>
        <dbReference type="Proteomes" id="UP000176923"/>
    </source>
</evidence>
<name>A0A1F5ZU69_9BACT</name>
<dbReference type="GO" id="GO:0015074">
    <property type="term" value="P:DNA integration"/>
    <property type="evidence" value="ECO:0007669"/>
    <property type="project" value="InterPro"/>
</dbReference>
<dbReference type="STRING" id="1798382.A3D77_03220"/>
<dbReference type="EMBL" id="MFJL01000016">
    <property type="protein sequence ID" value="OGG16026.1"/>
    <property type="molecule type" value="Genomic_DNA"/>
</dbReference>
<dbReference type="Proteomes" id="UP000176923">
    <property type="component" value="Unassembled WGS sequence"/>
</dbReference>
<evidence type="ECO:0000256" key="2">
    <source>
        <dbReference type="PROSITE-ProRule" id="PRU01248"/>
    </source>
</evidence>